<gene>
    <name evidence="2" type="ORF">FY030_10090</name>
</gene>
<dbReference type="KEGG" id="serw:FY030_10090"/>
<evidence type="ECO:0000256" key="1">
    <source>
        <dbReference type="SAM" id="MobiDB-lite"/>
    </source>
</evidence>
<dbReference type="RefSeq" id="WP_158061394.1">
    <property type="nucleotide sequence ID" value="NZ_CP044427.1"/>
</dbReference>
<protein>
    <submittedName>
        <fullName evidence="2">Uncharacterized protein</fullName>
    </submittedName>
</protein>
<dbReference type="OrthoDB" id="5241234at2"/>
<proteinExistence type="predicted"/>
<organism evidence="2 3">
    <name type="scientific">Ornithinimicrobium pratense</name>
    <dbReference type="NCBI Taxonomy" id="2593973"/>
    <lineage>
        <taxon>Bacteria</taxon>
        <taxon>Bacillati</taxon>
        <taxon>Actinomycetota</taxon>
        <taxon>Actinomycetes</taxon>
        <taxon>Micrococcales</taxon>
        <taxon>Ornithinimicrobiaceae</taxon>
        <taxon>Ornithinimicrobium</taxon>
    </lineage>
</organism>
<dbReference type="EMBL" id="CP044427">
    <property type="protein sequence ID" value="QFG69009.1"/>
    <property type="molecule type" value="Genomic_DNA"/>
</dbReference>
<sequence>MRPSRAGMAVGDDLALARLTSPYWSRRELTGARALVEQVPRTLTALEEGTMSPYQARQQPRAAGR</sequence>
<keyword evidence="3" id="KW-1185">Reference proteome</keyword>
<dbReference type="Proteomes" id="UP000326546">
    <property type="component" value="Chromosome"/>
</dbReference>
<evidence type="ECO:0000313" key="3">
    <source>
        <dbReference type="Proteomes" id="UP000326546"/>
    </source>
</evidence>
<reference evidence="2 3" key="1">
    <citation type="submission" date="2019-09" db="EMBL/GenBank/DDBJ databases">
        <title>Serinicoccus pratensis sp. nov., isolated from meadow soil.</title>
        <authorList>
            <person name="Zhang W."/>
        </authorList>
    </citation>
    <scope>NUCLEOTIDE SEQUENCE [LARGE SCALE GENOMIC DNA]</scope>
    <source>
        <strain evidence="2 3">W204</strain>
    </source>
</reference>
<evidence type="ECO:0000313" key="2">
    <source>
        <dbReference type="EMBL" id="QFG69009.1"/>
    </source>
</evidence>
<accession>A0A5J6V4Y4</accession>
<name>A0A5J6V4Y4_9MICO</name>
<feature type="region of interest" description="Disordered" evidence="1">
    <location>
        <begin position="43"/>
        <end position="65"/>
    </location>
</feature>
<dbReference type="AlphaFoldDB" id="A0A5J6V4Y4"/>